<keyword evidence="1" id="KW-1133">Transmembrane helix</keyword>
<sequence>MSLKIRWLISIIFILCFILVTPLIILYAAGYKLNPANISFQKTGMFILDTAPRGAKIFINNKPQQNLFKKISARQPSAITTPAKIKNLLPGKYDIKLELAGYWPWQKKLSIFPGAATYAEDIFLFKQNLPILIYGTSTTGALLSPNRTRLAILSASQLILFDLNNEQKQSAAGQINLPKLSWSADSQKIISADTIFNANNLSDKINLDSLARLGATKFFWANNKIYYQLQNTINTYNPTTKLSQTIINGQKIDNYLVKDDYLYLISNLKQFTALNIFKISSNEFLGNINLPLSLNYNFINIDQKIINLYDQNQQLLYLIDPQAALLSPTIKTIANIKYTYWINDTKLLYANDWEIWLNDLTNSQKILITRISASIKGLAWHPSNNYIIYWTDKTINTIELDEREKRNTTELVKFDQISSLALNSPGNLLYFLAKIGSQAGLYKLAIQ</sequence>
<evidence type="ECO:0000256" key="1">
    <source>
        <dbReference type="SAM" id="Phobius"/>
    </source>
</evidence>
<feature type="transmembrane region" description="Helical" evidence="1">
    <location>
        <begin position="7"/>
        <end position="29"/>
    </location>
</feature>
<dbReference type="SUPFAM" id="SSF82171">
    <property type="entry name" value="DPP6 N-terminal domain-like"/>
    <property type="match status" value="1"/>
</dbReference>
<evidence type="ECO:0008006" key="4">
    <source>
        <dbReference type="Google" id="ProtNLM"/>
    </source>
</evidence>
<comment type="caution">
    <text evidence="2">The sequence shown here is derived from an EMBL/GenBank/DDBJ whole genome shotgun (WGS) entry which is preliminary data.</text>
</comment>
<keyword evidence="1" id="KW-0472">Membrane</keyword>
<gene>
    <name evidence="2" type="ORF">COT96_00480</name>
</gene>
<dbReference type="AlphaFoldDB" id="A0A2M6WS28"/>
<name>A0A2M6WS28_9BACT</name>
<evidence type="ECO:0000313" key="2">
    <source>
        <dbReference type="EMBL" id="PIT95574.1"/>
    </source>
</evidence>
<organism evidence="2 3">
    <name type="scientific">Candidatus Falkowbacteria bacterium CG10_big_fil_rev_8_21_14_0_10_38_22</name>
    <dbReference type="NCBI Taxonomy" id="1974564"/>
    <lineage>
        <taxon>Bacteria</taxon>
        <taxon>Candidatus Falkowiibacteriota</taxon>
    </lineage>
</organism>
<reference evidence="3" key="1">
    <citation type="submission" date="2017-09" db="EMBL/GenBank/DDBJ databases">
        <title>Depth-based differentiation of microbial function through sediment-hosted aquifers and enrichment of novel symbionts in the deep terrestrial subsurface.</title>
        <authorList>
            <person name="Probst A.J."/>
            <person name="Ladd B."/>
            <person name="Jarett J.K."/>
            <person name="Geller-Mcgrath D.E."/>
            <person name="Sieber C.M.K."/>
            <person name="Emerson J.B."/>
            <person name="Anantharaman K."/>
            <person name="Thomas B.C."/>
            <person name="Malmstrom R."/>
            <person name="Stieglmeier M."/>
            <person name="Klingl A."/>
            <person name="Woyke T."/>
            <person name="Ryan C.M."/>
            <person name="Banfield J.F."/>
        </authorList>
    </citation>
    <scope>NUCLEOTIDE SEQUENCE [LARGE SCALE GENOMIC DNA]</scope>
</reference>
<protein>
    <recommendedName>
        <fullName evidence="4">PEGA domain-containing protein</fullName>
    </recommendedName>
</protein>
<accession>A0A2M6WS28</accession>
<evidence type="ECO:0000313" key="3">
    <source>
        <dbReference type="Proteomes" id="UP000228964"/>
    </source>
</evidence>
<proteinExistence type="predicted"/>
<dbReference type="Proteomes" id="UP000228964">
    <property type="component" value="Unassembled WGS sequence"/>
</dbReference>
<keyword evidence="1" id="KW-0812">Transmembrane</keyword>
<dbReference type="EMBL" id="PFAO01000010">
    <property type="protein sequence ID" value="PIT95574.1"/>
    <property type="molecule type" value="Genomic_DNA"/>
</dbReference>